<comment type="caution">
    <text evidence="1">The sequence shown here is derived from an EMBL/GenBank/DDBJ whole genome shotgun (WGS) entry which is preliminary data.</text>
</comment>
<proteinExistence type="predicted"/>
<gene>
    <name evidence="1" type="ORF">Tci_919670</name>
</gene>
<sequence>LYTTFDRETSMIYAMIEERRDDQDLQRARVNRLFQDRRFHAHTARLMKGKARASHTAWIHSMDASDAARSGVIALRTQVAAQRTEITHL</sequence>
<accession>A0A699WSF8</accession>
<reference evidence="1" key="1">
    <citation type="journal article" date="2019" name="Sci. Rep.">
        <title>Draft genome of Tanacetum cinerariifolium, the natural source of mosquito coil.</title>
        <authorList>
            <person name="Yamashiro T."/>
            <person name="Shiraishi A."/>
            <person name="Satake H."/>
            <person name="Nakayama K."/>
        </authorList>
    </citation>
    <scope>NUCLEOTIDE SEQUENCE</scope>
</reference>
<dbReference type="EMBL" id="BKCJ011705526">
    <property type="protein sequence ID" value="GFD47701.1"/>
    <property type="molecule type" value="Genomic_DNA"/>
</dbReference>
<evidence type="ECO:0000313" key="1">
    <source>
        <dbReference type="EMBL" id="GFD47701.1"/>
    </source>
</evidence>
<name>A0A699WSF8_TANCI</name>
<dbReference type="AlphaFoldDB" id="A0A699WSF8"/>
<protein>
    <submittedName>
        <fullName evidence="1">Uncharacterized protein</fullName>
    </submittedName>
</protein>
<feature type="non-terminal residue" evidence="1">
    <location>
        <position position="1"/>
    </location>
</feature>
<organism evidence="1">
    <name type="scientific">Tanacetum cinerariifolium</name>
    <name type="common">Dalmatian daisy</name>
    <name type="synonym">Chrysanthemum cinerariifolium</name>
    <dbReference type="NCBI Taxonomy" id="118510"/>
    <lineage>
        <taxon>Eukaryota</taxon>
        <taxon>Viridiplantae</taxon>
        <taxon>Streptophyta</taxon>
        <taxon>Embryophyta</taxon>
        <taxon>Tracheophyta</taxon>
        <taxon>Spermatophyta</taxon>
        <taxon>Magnoliopsida</taxon>
        <taxon>eudicotyledons</taxon>
        <taxon>Gunneridae</taxon>
        <taxon>Pentapetalae</taxon>
        <taxon>asterids</taxon>
        <taxon>campanulids</taxon>
        <taxon>Asterales</taxon>
        <taxon>Asteraceae</taxon>
        <taxon>Asteroideae</taxon>
        <taxon>Anthemideae</taxon>
        <taxon>Anthemidinae</taxon>
        <taxon>Tanacetum</taxon>
    </lineage>
</organism>